<dbReference type="EMBL" id="JACJQY010000007">
    <property type="protein sequence ID" value="MBD2316472.1"/>
    <property type="molecule type" value="Genomic_DNA"/>
</dbReference>
<feature type="region of interest" description="Disordered" evidence="1">
    <location>
        <begin position="78"/>
        <end position="106"/>
    </location>
</feature>
<sequence length="106" mass="12265">MTTNSFQFGESSHLAKIEPEIKKTKKLIAFLQSKLDKNNRKKKTAIDLQIAKNHLQILSRDCEIAANVKPIIKEQSLHEKYQRQHPSNQNHAEDLQQISLGIEKDY</sequence>
<evidence type="ECO:0000256" key="1">
    <source>
        <dbReference type="SAM" id="MobiDB-lite"/>
    </source>
</evidence>
<evidence type="ECO:0000313" key="3">
    <source>
        <dbReference type="Proteomes" id="UP000618445"/>
    </source>
</evidence>
<keyword evidence="3" id="KW-1185">Reference proteome</keyword>
<protein>
    <submittedName>
        <fullName evidence="2">Uncharacterized protein</fullName>
    </submittedName>
</protein>
<comment type="caution">
    <text evidence="2">The sequence shown here is derived from an EMBL/GenBank/DDBJ whole genome shotgun (WGS) entry which is preliminary data.</text>
</comment>
<proteinExistence type="predicted"/>
<reference evidence="2 3" key="1">
    <citation type="journal article" date="2020" name="ISME J.">
        <title>Comparative genomics reveals insights into cyanobacterial evolution and habitat adaptation.</title>
        <authorList>
            <person name="Chen M.Y."/>
            <person name="Teng W.K."/>
            <person name="Zhao L."/>
            <person name="Hu C.X."/>
            <person name="Zhou Y.K."/>
            <person name="Han B.P."/>
            <person name="Song L.R."/>
            <person name="Shu W.S."/>
        </authorList>
    </citation>
    <scope>NUCLEOTIDE SEQUENCE [LARGE SCALE GENOMIC DNA]</scope>
    <source>
        <strain evidence="2 3">FACHB-1050</strain>
    </source>
</reference>
<gene>
    <name evidence="2" type="ORF">H6G05_06375</name>
</gene>
<dbReference type="Proteomes" id="UP000618445">
    <property type="component" value="Unassembled WGS sequence"/>
</dbReference>
<dbReference type="RefSeq" id="WP_190577314.1">
    <property type="nucleotide sequence ID" value="NZ_CAWPQU010000067.1"/>
</dbReference>
<accession>A0ABR8CA89</accession>
<organism evidence="2 3">
    <name type="scientific">Phormidium tenue FACHB-1050</name>
    <dbReference type="NCBI Taxonomy" id="2692857"/>
    <lineage>
        <taxon>Bacteria</taxon>
        <taxon>Bacillati</taxon>
        <taxon>Cyanobacteriota</taxon>
        <taxon>Cyanophyceae</taxon>
        <taxon>Oscillatoriophycideae</taxon>
        <taxon>Oscillatoriales</taxon>
        <taxon>Oscillatoriaceae</taxon>
        <taxon>Phormidium</taxon>
    </lineage>
</organism>
<evidence type="ECO:0000313" key="2">
    <source>
        <dbReference type="EMBL" id="MBD2316472.1"/>
    </source>
</evidence>
<name>A0ABR8CA89_9CYAN</name>